<dbReference type="EMBL" id="RDSM01000001">
    <property type="protein sequence ID" value="RXH57134.1"/>
    <property type="molecule type" value="Genomic_DNA"/>
</dbReference>
<proteinExistence type="predicted"/>
<name>A0A4V1L5W0_9BACT</name>
<reference evidence="2" key="2">
    <citation type="submission" date="2019-02" db="EMBL/GenBank/DDBJ databases">
        <title>Granulicella sibirica sp. nov., a psychrotolerant acidobacterium isolated from an organic soil layer in forested tundra, West Siberia.</title>
        <authorList>
            <person name="Oshkin I.Y."/>
            <person name="Kulichevskaya I.S."/>
            <person name="Rijpstra W.I.C."/>
            <person name="Sinninghe Damste J.S."/>
            <person name="Rakitin A.L."/>
            <person name="Ravin N.V."/>
            <person name="Dedysh S.N."/>
        </authorList>
    </citation>
    <scope>NUCLEOTIDE SEQUENCE [LARGE SCALE GENOMIC DNA]</scope>
    <source>
        <strain evidence="2">AF10</strain>
    </source>
</reference>
<sequence>MNPDSKPHIASAEPLDGGVIIAFDDGRIGLYSAELLSRVFLEAKELFDKDVDGIEA</sequence>
<accession>A0A4V1L5W0</accession>
<comment type="caution">
    <text evidence="1">The sequence shown here is derived from an EMBL/GenBank/DDBJ whole genome shotgun (WGS) entry which is preliminary data.</text>
</comment>
<dbReference type="OrthoDB" id="9974162at2"/>
<dbReference type="RefSeq" id="WP_161570799.1">
    <property type="nucleotide sequence ID" value="NZ_RDSM01000001.1"/>
</dbReference>
<gene>
    <name evidence="1" type="ORF">GRAN_0444</name>
</gene>
<evidence type="ECO:0000313" key="2">
    <source>
        <dbReference type="Proteomes" id="UP000289437"/>
    </source>
</evidence>
<organism evidence="1 2">
    <name type="scientific">Granulicella sibirica</name>
    <dbReference type="NCBI Taxonomy" id="2479048"/>
    <lineage>
        <taxon>Bacteria</taxon>
        <taxon>Pseudomonadati</taxon>
        <taxon>Acidobacteriota</taxon>
        <taxon>Terriglobia</taxon>
        <taxon>Terriglobales</taxon>
        <taxon>Acidobacteriaceae</taxon>
        <taxon>Granulicella</taxon>
    </lineage>
</organism>
<dbReference type="AlphaFoldDB" id="A0A4V1L5W0"/>
<dbReference type="Proteomes" id="UP000289437">
    <property type="component" value="Unassembled WGS sequence"/>
</dbReference>
<keyword evidence="2" id="KW-1185">Reference proteome</keyword>
<protein>
    <submittedName>
        <fullName evidence="1">Uncharacterized protein</fullName>
    </submittedName>
</protein>
<reference evidence="1 2" key="1">
    <citation type="submission" date="2018-11" db="EMBL/GenBank/DDBJ databases">
        <authorList>
            <person name="Mardanov A.V."/>
            <person name="Ravin N.V."/>
            <person name="Dedysh S.N."/>
        </authorList>
    </citation>
    <scope>NUCLEOTIDE SEQUENCE [LARGE SCALE GENOMIC DNA]</scope>
    <source>
        <strain evidence="1 2">AF10</strain>
    </source>
</reference>
<evidence type="ECO:0000313" key="1">
    <source>
        <dbReference type="EMBL" id="RXH57134.1"/>
    </source>
</evidence>